<proteinExistence type="predicted"/>
<organism evidence="2 3">
    <name type="scientific">Methylomonas methanica</name>
    <dbReference type="NCBI Taxonomy" id="421"/>
    <lineage>
        <taxon>Bacteria</taxon>
        <taxon>Pseudomonadati</taxon>
        <taxon>Pseudomonadota</taxon>
        <taxon>Gammaproteobacteria</taxon>
        <taxon>Methylococcales</taxon>
        <taxon>Methylococcaceae</taxon>
        <taxon>Methylomonas</taxon>
    </lineage>
</organism>
<dbReference type="EMBL" id="LUUG01000077">
    <property type="protein sequence ID" value="OAI03559.1"/>
    <property type="molecule type" value="Genomic_DNA"/>
</dbReference>
<sequence length="143" mass="15491">MMLLSRIGIGIASEANLSLGYTCHQIIASLMTSQMSVNRSLRNLARRHWLCQCRAEPMALNISTFCPSVLPCPQEPNDGEPPSEHGQAQPISTKSSISQQAGIKNTGRTRQKAKRATSSKTSPSLIGCTRDRRQSISPSPEAA</sequence>
<name>A0A177MFI1_METMH</name>
<accession>A0A177MFI1</accession>
<comment type="caution">
    <text evidence="2">The sequence shown here is derived from an EMBL/GenBank/DDBJ whole genome shotgun (WGS) entry which is preliminary data.</text>
</comment>
<evidence type="ECO:0000313" key="3">
    <source>
        <dbReference type="Proteomes" id="UP000078090"/>
    </source>
</evidence>
<feature type="compositionally biased region" description="Basic residues" evidence="1">
    <location>
        <begin position="107"/>
        <end position="117"/>
    </location>
</feature>
<evidence type="ECO:0000256" key="1">
    <source>
        <dbReference type="SAM" id="MobiDB-lite"/>
    </source>
</evidence>
<gene>
    <name evidence="2" type="ORF">A1332_15695</name>
</gene>
<dbReference type="Proteomes" id="UP000078090">
    <property type="component" value="Unassembled WGS sequence"/>
</dbReference>
<feature type="compositionally biased region" description="Polar residues" evidence="1">
    <location>
        <begin position="89"/>
        <end position="106"/>
    </location>
</feature>
<protein>
    <submittedName>
        <fullName evidence="2">Uncharacterized protein</fullName>
    </submittedName>
</protein>
<dbReference type="AlphaFoldDB" id="A0A177MFI1"/>
<reference evidence="2 3" key="1">
    <citation type="submission" date="2016-03" db="EMBL/GenBank/DDBJ databases">
        <authorList>
            <person name="Ploux O."/>
        </authorList>
    </citation>
    <scope>NUCLEOTIDE SEQUENCE [LARGE SCALE GENOMIC DNA]</scope>
    <source>
        <strain evidence="2 3">R-45363</strain>
    </source>
</reference>
<evidence type="ECO:0000313" key="2">
    <source>
        <dbReference type="EMBL" id="OAI03559.1"/>
    </source>
</evidence>
<feature type="region of interest" description="Disordered" evidence="1">
    <location>
        <begin position="71"/>
        <end position="143"/>
    </location>
</feature>